<keyword evidence="3" id="KW-1185">Reference proteome</keyword>
<dbReference type="PANTHER" id="PTHR43433">
    <property type="entry name" value="HYDROLASE, ALPHA/BETA FOLD FAMILY PROTEIN"/>
    <property type="match status" value="1"/>
</dbReference>
<dbReference type="Gene3D" id="3.40.50.1820">
    <property type="entry name" value="alpha/beta hydrolase"/>
    <property type="match status" value="1"/>
</dbReference>
<sequence>MTLLYSETLGSGEPLLLLHGGFASLEPLRPLAVALSAGFEVHTLERPGHGRTPDRPGPYGYDEMVLDALAFLDASALNAVHIVGFSDGANIALMLALGHPSRVLSLTAISGNLDPGGFIGTVADVDPNEEPPDWQGRERDDYNALSPDGPDHARTVIGKLRRLWVTEPQIAPSSLAAIAAPALIVSGDRDTIRVDHSALIAASIPSAQLCIVPGSTHGIIEERLDFVTDVVRDFLGSLAARGRAPSSTA</sequence>
<dbReference type="GO" id="GO:0046503">
    <property type="term" value="P:glycerolipid catabolic process"/>
    <property type="evidence" value="ECO:0007669"/>
    <property type="project" value="TreeGrafter"/>
</dbReference>
<dbReference type="Pfam" id="PF00561">
    <property type="entry name" value="Abhydrolase_1"/>
    <property type="match status" value="1"/>
</dbReference>
<accession>A0A3E0VL22</accession>
<protein>
    <submittedName>
        <fullName evidence="2">Alpha/beta hydrolase</fullName>
    </submittedName>
</protein>
<comment type="caution">
    <text evidence="2">The sequence shown here is derived from an EMBL/GenBank/DDBJ whole genome shotgun (WGS) entry which is preliminary data.</text>
</comment>
<dbReference type="AlphaFoldDB" id="A0A3E0VL22"/>
<gene>
    <name evidence="2" type="ORF">B7R54_16830</name>
</gene>
<dbReference type="OrthoDB" id="4481859at2"/>
<dbReference type="RefSeq" id="WP_116416059.1">
    <property type="nucleotide sequence ID" value="NZ_NBWZ01000001.1"/>
</dbReference>
<name>A0A3E0VL22_9MICO</name>
<dbReference type="EMBL" id="NBWZ01000001">
    <property type="protein sequence ID" value="RFA10684.1"/>
    <property type="molecule type" value="Genomic_DNA"/>
</dbReference>
<evidence type="ECO:0000313" key="2">
    <source>
        <dbReference type="EMBL" id="RFA10684.1"/>
    </source>
</evidence>
<evidence type="ECO:0000313" key="3">
    <source>
        <dbReference type="Proteomes" id="UP000256486"/>
    </source>
</evidence>
<dbReference type="InterPro" id="IPR029058">
    <property type="entry name" value="AB_hydrolase_fold"/>
</dbReference>
<reference evidence="2 3" key="1">
    <citation type="submission" date="2017-04" db="EMBL/GenBank/DDBJ databases">
        <title>Comparative genome analysis of Subtercola boreus.</title>
        <authorList>
            <person name="Cho Y.-J."/>
            <person name="Cho A."/>
            <person name="Kim O.-S."/>
            <person name="Lee J.-I."/>
        </authorList>
    </citation>
    <scope>NUCLEOTIDE SEQUENCE [LARGE SCALE GENOMIC DNA]</scope>
    <source>
        <strain evidence="2 3">K300</strain>
    </source>
</reference>
<dbReference type="SUPFAM" id="SSF53474">
    <property type="entry name" value="alpha/beta-Hydrolases"/>
    <property type="match status" value="1"/>
</dbReference>
<dbReference type="InterPro" id="IPR050471">
    <property type="entry name" value="AB_hydrolase"/>
</dbReference>
<dbReference type="InterPro" id="IPR000073">
    <property type="entry name" value="AB_hydrolase_1"/>
</dbReference>
<organism evidence="2 3">
    <name type="scientific">Subtercola boreus</name>
    <dbReference type="NCBI Taxonomy" id="120213"/>
    <lineage>
        <taxon>Bacteria</taxon>
        <taxon>Bacillati</taxon>
        <taxon>Actinomycetota</taxon>
        <taxon>Actinomycetes</taxon>
        <taxon>Micrococcales</taxon>
        <taxon>Microbacteriaceae</taxon>
        <taxon>Subtercola</taxon>
    </lineage>
</organism>
<dbReference type="PANTHER" id="PTHR43433:SF5">
    <property type="entry name" value="AB HYDROLASE-1 DOMAIN-CONTAINING PROTEIN"/>
    <property type="match status" value="1"/>
</dbReference>
<keyword evidence="2" id="KW-0378">Hydrolase</keyword>
<dbReference type="GO" id="GO:0004806">
    <property type="term" value="F:triacylglycerol lipase activity"/>
    <property type="evidence" value="ECO:0007669"/>
    <property type="project" value="TreeGrafter"/>
</dbReference>
<proteinExistence type="predicted"/>
<feature type="domain" description="AB hydrolase-1" evidence="1">
    <location>
        <begin position="14"/>
        <end position="120"/>
    </location>
</feature>
<evidence type="ECO:0000259" key="1">
    <source>
        <dbReference type="Pfam" id="PF00561"/>
    </source>
</evidence>
<dbReference type="Proteomes" id="UP000256486">
    <property type="component" value="Unassembled WGS sequence"/>
</dbReference>